<protein>
    <submittedName>
        <fullName evidence="3">Uncharacterized protein</fullName>
    </submittedName>
</protein>
<dbReference type="AlphaFoldDB" id="A0ABD5QQC7"/>
<evidence type="ECO:0000313" key="3">
    <source>
        <dbReference type="EMBL" id="MFC5134380.1"/>
    </source>
</evidence>
<keyword evidence="4" id="KW-1185">Reference proteome</keyword>
<dbReference type="Proteomes" id="UP001596145">
    <property type="component" value="Unassembled WGS sequence"/>
</dbReference>
<feature type="transmembrane region" description="Helical" evidence="2">
    <location>
        <begin position="37"/>
        <end position="62"/>
    </location>
</feature>
<sequence length="107" mass="11193">MSLPDAEKRRAERRDSRSTDRRDDEQRSDEDGAPNGVYLVAGLALLGGGVDFLSGIAVPLYATGALGAGMRLLFALGSGGSAGGPAMRILLAVVVVGYLLVRADRFE</sequence>
<keyword evidence="2" id="KW-1133">Transmembrane helix</keyword>
<feature type="region of interest" description="Disordered" evidence="1">
    <location>
        <begin position="1"/>
        <end position="35"/>
    </location>
</feature>
<organism evidence="3 4">
    <name type="scientific">Halorubrum glutamatedens</name>
    <dbReference type="NCBI Taxonomy" id="2707018"/>
    <lineage>
        <taxon>Archaea</taxon>
        <taxon>Methanobacteriati</taxon>
        <taxon>Methanobacteriota</taxon>
        <taxon>Stenosarchaea group</taxon>
        <taxon>Halobacteria</taxon>
        <taxon>Halobacteriales</taxon>
        <taxon>Haloferacaceae</taxon>
        <taxon>Halorubrum</taxon>
    </lineage>
</organism>
<comment type="caution">
    <text evidence="3">The sequence shown here is derived from an EMBL/GenBank/DDBJ whole genome shotgun (WGS) entry which is preliminary data.</text>
</comment>
<gene>
    <name evidence="3" type="ORF">ACFPJA_06560</name>
</gene>
<feature type="compositionally biased region" description="Basic and acidic residues" evidence="1">
    <location>
        <begin position="1"/>
        <end position="25"/>
    </location>
</feature>
<evidence type="ECO:0000256" key="2">
    <source>
        <dbReference type="SAM" id="Phobius"/>
    </source>
</evidence>
<accession>A0ABD5QQC7</accession>
<feature type="transmembrane region" description="Helical" evidence="2">
    <location>
        <begin position="82"/>
        <end position="101"/>
    </location>
</feature>
<dbReference type="RefSeq" id="WP_122105472.1">
    <property type="nucleotide sequence ID" value="NZ_JBHSKV010000008.1"/>
</dbReference>
<evidence type="ECO:0000256" key="1">
    <source>
        <dbReference type="SAM" id="MobiDB-lite"/>
    </source>
</evidence>
<name>A0ABD5QQC7_9EURY</name>
<dbReference type="EMBL" id="JBHSKV010000008">
    <property type="protein sequence ID" value="MFC5134380.1"/>
    <property type="molecule type" value="Genomic_DNA"/>
</dbReference>
<proteinExistence type="predicted"/>
<evidence type="ECO:0000313" key="4">
    <source>
        <dbReference type="Proteomes" id="UP001596145"/>
    </source>
</evidence>
<keyword evidence="2" id="KW-0472">Membrane</keyword>
<keyword evidence="2" id="KW-0812">Transmembrane</keyword>
<reference evidence="3 4" key="1">
    <citation type="journal article" date="2019" name="Int. J. Syst. Evol. Microbiol.">
        <title>The Global Catalogue of Microorganisms (GCM) 10K type strain sequencing project: providing services to taxonomists for standard genome sequencing and annotation.</title>
        <authorList>
            <consortium name="The Broad Institute Genomics Platform"/>
            <consortium name="The Broad Institute Genome Sequencing Center for Infectious Disease"/>
            <person name="Wu L."/>
            <person name="Ma J."/>
        </authorList>
    </citation>
    <scope>NUCLEOTIDE SEQUENCE [LARGE SCALE GENOMIC DNA]</scope>
    <source>
        <strain evidence="3 4">CGMCC 1.16026</strain>
    </source>
</reference>